<dbReference type="Gene3D" id="3.30.710.10">
    <property type="entry name" value="Potassium Channel Kv1.1, Chain A"/>
    <property type="match status" value="1"/>
</dbReference>
<evidence type="ECO:0000256" key="21">
    <source>
        <dbReference type="PIRSR" id="PIRSR613273-2"/>
    </source>
</evidence>
<evidence type="ECO:0000256" key="12">
    <source>
        <dbReference type="ARBA" id="ARBA00023015"/>
    </source>
</evidence>
<evidence type="ECO:0000256" key="22">
    <source>
        <dbReference type="PIRSR" id="PIRSR613273-3"/>
    </source>
</evidence>
<feature type="domain" description="C2H2-type" evidence="27">
    <location>
        <begin position="1414"/>
        <end position="1443"/>
    </location>
</feature>
<evidence type="ECO:0000256" key="13">
    <source>
        <dbReference type="ARBA" id="ARBA00023049"/>
    </source>
</evidence>
<dbReference type="PRINTS" id="PR01857">
    <property type="entry name" value="ADAMTSFAMILY"/>
</dbReference>
<keyword evidence="12" id="KW-0805">Transcription regulation</keyword>
<evidence type="ECO:0000256" key="10">
    <source>
        <dbReference type="ARBA" id="ARBA00022801"/>
    </source>
</evidence>
<evidence type="ECO:0000256" key="24">
    <source>
        <dbReference type="PROSITE-ProRule" id="PRU00276"/>
    </source>
</evidence>
<keyword evidence="14" id="KW-0238">DNA-binding</keyword>
<feature type="binding site" evidence="21 24">
    <location>
        <position position="365"/>
    </location>
    <ligand>
        <name>Zn(2+)</name>
        <dbReference type="ChEBI" id="CHEBI:29105"/>
        <note>catalytic</note>
    </ligand>
</feature>
<keyword evidence="17" id="KW-0325">Glycoprotein</keyword>
<keyword evidence="11 21" id="KW-0862">Zinc</keyword>
<dbReference type="GO" id="GO:0030198">
    <property type="term" value="P:extracellular matrix organization"/>
    <property type="evidence" value="ECO:0007669"/>
    <property type="project" value="InterPro"/>
</dbReference>
<dbReference type="InterPro" id="IPR041645">
    <property type="entry name" value="ADAMTS_CR_2"/>
</dbReference>
<feature type="compositionally biased region" description="Low complexity" evidence="25">
    <location>
        <begin position="1146"/>
        <end position="1173"/>
    </location>
</feature>
<accession>A0A553RCM3</accession>
<dbReference type="InterPro" id="IPR000210">
    <property type="entry name" value="BTB/POZ_dom"/>
</dbReference>
<feature type="compositionally biased region" description="Polar residues" evidence="25">
    <location>
        <begin position="1268"/>
        <end position="1287"/>
    </location>
</feature>
<evidence type="ECO:0000313" key="30">
    <source>
        <dbReference type="Proteomes" id="UP000316079"/>
    </source>
</evidence>
<comment type="caution">
    <text evidence="29">The sequence shown here is derived from an EMBL/GenBank/DDBJ whole genome shotgun (WGS) entry which is preliminary data.</text>
</comment>
<feature type="disulfide bond" evidence="22">
    <location>
        <begin position="269"/>
        <end position="345"/>
    </location>
</feature>
<dbReference type="Gene3D" id="3.30.160.60">
    <property type="entry name" value="Classic Zinc Finger"/>
    <property type="match status" value="3"/>
</dbReference>
<keyword evidence="4" id="KW-0272">Extracellular matrix</keyword>
<feature type="active site" evidence="20 24">
    <location>
        <position position="362"/>
    </location>
</feature>
<keyword evidence="30" id="KW-1185">Reference proteome</keyword>
<feature type="binding site" evidence="21">
    <location>
        <position position="287"/>
    </location>
    <ligand>
        <name>Ca(2+)</name>
        <dbReference type="ChEBI" id="CHEBI:29108"/>
        <label>1</label>
    </ligand>
</feature>
<feature type="domain" description="C2H2-type" evidence="27">
    <location>
        <begin position="1446"/>
        <end position="1475"/>
    </location>
</feature>
<dbReference type="FunFam" id="3.30.160.60:FF:000266">
    <property type="entry name" value="zinc finger and BTB domain-containing protein 44 isoform X1"/>
    <property type="match status" value="1"/>
</dbReference>
<dbReference type="GO" id="GO:0005634">
    <property type="term" value="C:nucleus"/>
    <property type="evidence" value="ECO:0007669"/>
    <property type="project" value="UniProtKB-SubCell"/>
</dbReference>
<feature type="disulfide bond" evidence="22">
    <location>
        <begin position="377"/>
        <end position="405"/>
    </location>
</feature>
<dbReference type="Pfam" id="PF01421">
    <property type="entry name" value="Reprolysin"/>
    <property type="match status" value="1"/>
</dbReference>
<feature type="disulfide bond" evidence="22">
    <location>
        <begin position="458"/>
        <end position="480"/>
    </location>
</feature>
<dbReference type="InterPro" id="IPR036236">
    <property type="entry name" value="Znf_C2H2_sf"/>
</dbReference>
<evidence type="ECO:0000256" key="8">
    <source>
        <dbReference type="ARBA" id="ARBA00022737"/>
    </source>
</evidence>
<dbReference type="Pfam" id="PF17771">
    <property type="entry name" value="ADAMTS_CR_2"/>
    <property type="match status" value="1"/>
</dbReference>
<keyword evidence="6 21" id="KW-0479">Metal-binding</keyword>
<gene>
    <name evidence="29" type="ORF">DNTS_004706</name>
</gene>
<dbReference type="OrthoDB" id="412680at2759"/>
<feature type="region of interest" description="Disordered" evidence="25">
    <location>
        <begin position="1505"/>
        <end position="1592"/>
    </location>
</feature>
<dbReference type="InterPro" id="IPR036383">
    <property type="entry name" value="TSP1_rpt_sf"/>
</dbReference>
<feature type="binding site" evidence="21">
    <location>
        <position position="421"/>
    </location>
    <ligand>
        <name>Ca(2+)</name>
        <dbReference type="ChEBI" id="CHEBI:29108"/>
        <label>1</label>
    </ligand>
</feature>
<dbReference type="Pfam" id="PF00651">
    <property type="entry name" value="BTB"/>
    <property type="match status" value="1"/>
</dbReference>
<keyword evidence="7" id="KW-0732">Signal</keyword>
<dbReference type="PANTHER" id="PTHR13723">
    <property type="entry name" value="ADAMTS A DISINTEGRIN AND METALLOPROTEASE WITH THROMBOSPONDIN MOTIFS PROTEASE"/>
    <property type="match status" value="1"/>
</dbReference>
<evidence type="ECO:0000256" key="3">
    <source>
        <dbReference type="ARBA" id="ARBA00022525"/>
    </source>
</evidence>
<feature type="binding site" evidence="21">
    <location>
        <position position="197"/>
    </location>
    <ligand>
        <name>Ca(2+)</name>
        <dbReference type="ChEBI" id="CHEBI:29108"/>
        <label>1</label>
    </ligand>
</feature>
<feature type="disulfide bond" evidence="22">
    <location>
        <begin position="495"/>
        <end position="506"/>
    </location>
</feature>
<feature type="compositionally biased region" description="Low complexity" evidence="25">
    <location>
        <begin position="1505"/>
        <end position="1537"/>
    </location>
</feature>
<keyword evidence="13" id="KW-0482">Metalloprotease</keyword>
<dbReference type="GO" id="GO:0003677">
    <property type="term" value="F:DNA binding"/>
    <property type="evidence" value="ECO:0007669"/>
    <property type="project" value="UniProtKB-KW"/>
</dbReference>
<dbReference type="FunFam" id="2.60.120.830:FF:000001">
    <property type="entry name" value="A disintegrin and metalloproteinase with thrombospondin motifs 1"/>
    <property type="match status" value="1"/>
</dbReference>
<dbReference type="Pfam" id="PF00096">
    <property type="entry name" value="zf-C2H2"/>
    <property type="match status" value="3"/>
</dbReference>
<dbReference type="Pfam" id="PF19030">
    <property type="entry name" value="TSP1_ADAMTS"/>
    <property type="match status" value="2"/>
</dbReference>
<feature type="disulfide bond" evidence="22">
    <location>
        <begin position="534"/>
        <end position="571"/>
    </location>
</feature>
<keyword evidence="15 22" id="KW-1015">Disulfide bond</keyword>
<dbReference type="GO" id="GO:0008270">
    <property type="term" value="F:zinc ion binding"/>
    <property type="evidence" value="ECO:0007669"/>
    <property type="project" value="UniProtKB-KW"/>
</dbReference>
<protein>
    <recommendedName>
        <fullName evidence="19">Zinc finger and BTB domain-containing protein 44</fullName>
    </recommendedName>
</protein>
<dbReference type="Pfam" id="PF00090">
    <property type="entry name" value="TSP_1"/>
    <property type="match status" value="1"/>
</dbReference>
<dbReference type="PROSITE" id="PS50215">
    <property type="entry name" value="ADAM_MEPRO"/>
    <property type="match status" value="1"/>
</dbReference>
<dbReference type="InterPro" id="IPR010294">
    <property type="entry name" value="ADAMTS_spacer1"/>
</dbReference>
<feature type="binding site" evidence="21">
    <location>
        <position position="424"/>
    </location>
    <ligand>
        <name>Ca(2+)</name>
        <dbReference type="ChEBI" id="CHEBI:29108"/>
        <label>2</label>
    </ligand>
</feature>
<keyword evidence="8" id="KW-0677">Repeat</keyword>
<evidence type="ECO:0000256" key="18">
    <source>
        <dbReference type="ARBA" id="ARBA00023242"/>
    </source>
</evidence>
<comment type="caution">
    <text evidence="24">Lacks conserved residue(s) required for the propagation of feature annotation.</text>
</comment>
<dbReference type="Gene3D" id="3.40.390.10">
    <property type="entry name" value="Collagenase (Catalytic Domain)"/>
    <property type="match status" value="1"/>
</dbReference>
<evidence type="ECO:0000256" key="1">
    <source>
        <dbReference type="ARBA" id="ARBA00004123"/>
    </source>
</evidence>
<dbReference type="SUPFAM" id="SSF82895">
    <property type="entry name" value="TSP-1 type 1 repeat"/>
    <property type="match status" value="3"/>
</dbReference>
<organism evidence="29 30">
    <name type="scientific">Danionella cerebrum</name>
    <dbReference type="NCBI Taxonomy" id="2873325"/>
    <lineage>
        <taxon>Eukaryota</taxon>
        <taxon>Metazoa</taxon>
        <taxon>Chordata</taxon>
        <taxon>Craniata</taxon>
        <taxon>Vertebrata</taxon>
        <taxon>Euteleostomi</taxon>
        <taxon>Actinopterygii</taxon>
        <taxon>Neopterygii</taxon>
        <taxon>Teleostei</taxon>
        <taxon>Ostariophysi</taxon>
        <taxon>Cypriniformes</taxon>
        <taxon>Danionidae</taxon>
        <taxon>Danioninae</taxon>
        <taxon>Danionella</taxon>
    </lineage>
</organism>
<name>A0A553RCM3_9TELE</name>
<dbReference type="SUPFAM" id="SSF55486">
    <property type="entry name" value="Metalloproteases ('zincins'), catalytic domain"/>
    <property type="match status" value="1"/>
</dbReference>
<keyword evidence="21" id="KW-0106">Calcium</keyword>
<evidence type="ECO:0000256" key="7">
    <source>
        <dbReference type="ARBA" id="ARBA00022729"/>
    </source>
</evidence>
<dbReference type="SMART" id="SM00355">
    <property type="entry name" value="ZnF_C2H2"/>
    <property type="match status" value="4"/>
</dbReference>
<dbReference type="GO" id="GO:0031012">
    <property type="term" value="C:extracellular matrix"/>
    <property type="evidence" value="ECO:0007669"/>
    <property type="project" value="TreeGrafter"/>
</dbReference>
<feature type="disulfide bond" evidence="22">
    <location>
        <begin position="447"/>
        <end position="472"/>
    </location>
</feature>
<feature type="compositionally biased region" description="Low complexity" evidence="25">
    <location>
        <begin position="1118"/>
        <end position="1136"/>
    </location>
</feature>
<dbReference type="SUPFAM" id="SSF57667">
    <property type="entry name" value="beta-beta-alpha zinc fingers"/>
    <property type="match status" value="2"/>
</dbReference>
<evidence type="ECO:0000259" key="26">
    <source>
        <dbReference type="PROSITE" id="PS50097"/>
    </source>
</evidence>
<evidence type="ECO:0000256" key="17">
    <source>
        <dbReference type="ARBA" id="ARBA00023180"/>
    </source>
</evidence>
<proteinExistence type="predicted"/>
<evidence type="ECO:0000256" key="4">
    <source>
        <dbReference type="ARBA" id="ARBA00022530"/>
    </source>
</evidence>
<feature type="domain" description="Peptidase M12B" evidence="28">
    <location>
        <begin position="194"/>
        <end position="426"/>
    </location>
</feature>
<dbReference type="Pfam" id="PF05986">
    <property type="entry name" value="ADAMTS_spacer1"/>
    <property type="match status" value="1"/>
</dbReference>
<evidence type="ECO:0000256" key="25">
    <source>
        <dbReference type="SAM" id="MobiDB-lite"/>
    </source>
</evidence>
<evidence type="ECO:0000256" key="14">
    <source>
        <dbReference type="ARBA" id="ARBA00023125"/>
    </source>
</evidence>
<dbReference type="Gene3D" id="3.40.1620.60">
    <property type="match status" value="1"/>
</dbReference>
<dbReference type="InterPro" id="IPR013277">
    <property type="entry name" value="Pept_M12B_ADAM-TS8"/>
</dbReference>
<feature type="domain" description="C2H2-type" evidence="27">
    <location>
        <begin position="1358"/>
        <end position="1385"/>
    </location>
</feature>
<sequence>MLSHLRFDIEQIDEEETVLVNPTLGNGVVWRTGESLRFTLSAFGQLFHLDLKPDSKFLSPGLNVQRISAKKLPLVLGPSDSREVVGNIGSDLKDCFYTGTVNSQKESVVAISLCHDVQGTFITQGVEYFILPKAKVNETVKSVPQVHIIKRRVFSNDRGLPTMLFDQMKEEKEIILKFKTGKRRRAKRFVSAARFIETLVVADASMTRFYGNEIEHYLLTVMSMAAQIYAHPSLKNAVSVVVVKMVLVEDEDLGPEVSSNGGVALRNFCIWQQQFNPGSQRHPEHYDTAVLFTREVTVLHAFASFYGGNTDIDVCWQEPDICGYKDCDTLGVADVGTMCDPKRSCSVIEDNGFQAAFTVSHELGHVLSMPHDDSKTCEKWFGHLMGHTMDPFFIHFNKTLPWSPCSALYITEFLDNGHGDCLLDPPEMTIPLRGEPPGHIFSLDRQCQQVFGNKYTHCHNAPKDQTCVQLWCQEEGKIQCTTRNGSLHWVDGTSCGDDGRCIEGLCMSGTLEEVGEEKVPVNGGWAEWGPWSTCSRSCGGGVEFSHRECTAPVPQNGGSYCMGQRVKYQSCNIQTCLEDHGKSFREEQCEKYNTDHYLDIQGNIKHWIPKYSGISPRDRCKLVCRAKGSNEFKVFEAKVVDGTTCGPDTTSICVQGQCIKAGCDQVIGSNEKLDKCGVCGGDGTTCRKISGTLNRANIGYFDIVTIPAGATNIDIKQRSHRGIAHDGNYLAVKAQDGNYVLNGNFSVSMAEQDIPVSGAILRYSGSSTTLERLLSFHRLQEPITIQLLSTVGDTSPPRLKYTFFLPRDVAFTRPGIENRISPHALLAFGGADWVLGEWSECSKSCGAGWSRRSVDCRDGEGSLSYLCDADLRPTDIRPCGDLPCPIWQLGPWSSCSQTCGPGHRHRTLVCMDYAGKALESEKCNSNKKPEEILGSALLRRMGVKTFTHNSPSHSQELLDKLNILRSEGHFCDVTIRVQGQLFLAHKVVLACCSDFLRAKLSGKPTEEDTIVIDEENKHVLDLHHVTVAGFAPLLEYAYTSTLSISTENIIDVLAAASYMQMFAVANTCSEFMKSSILWNSASSGAGSHSNIQPPGLNRPPDPPEGHASCTLAPVDALSPSPVSSECSVPERPVPVCRESRRKRKSFSSPQPASSTSPQIPNPSPSSSSFPESSAQVLEPSLAFSWTYPFGVDRRFTPEKSKLPEGLLEASGTSAQDANGRALVEYLACEGQRGLVVGGAAGVEEEEEEDVQVKVERLSDEEVHEEVSQAVSAPHSSLSDQQTVPSNEHNQEDLLISPQSSSIGSMDEGVTEGLQSLQGTPNTTAHMEEDERLENVQYPYHLYISPSTRPGLSGPERPFQCPTCGVRFTRIQNLKQHMLIHSGIKPFQCDRCGKKFTRAYSLKMHRLKHEGKRCFRCQICSATFTSFGEYKHHMRVSRHIIRKPRIYECKTCSAMFTNSGNLIVHLRSLNHEASELANYFQTSEFLLPDYLSHMQEEEGLGHFEMSEQTFEASSSSSSVQTPVISQVSSTMNYDSHSSAPPPPRSADGGEGVAVNHTTSTAAVSAVQDQKENEGEKERSVRKKKKRPLPITIE</sequence>
<evidence type="ECO:0000256" key="2">
    <source>
        <dbReference type="ARBA" id="ARBA00004498"/>
    </source>
</evidence>
<feature type="region of interest" description="Disordered" evidence="25">
    <location>
        <begin position="1258"/>
        <end position="1322"/>
    </location>
</feature>
<dbReference type="SMART" id="SM00209">
    <property type="entry name" value="TSP1"/>
    <property type="match status" value="3"/>
</dbReference>
<dbReference type="Proteomes" id="UP000316079">
    <property type="component" value="Unassembled WGS sequence"/>
</dbReference>
<feature type="binding site" evidence="21">
    <location>
        <position position="424"/>
    </location>
    <ligand>
        <name>Ca(2+)</name>
        <dbReference type="ChEBI" id="CHEBI:29108"/>
        <label>1</label>
    </ligand>
</feature>
<keyword evidence="16" id="KW-0804">Transcription</keyword>
<evidence type="ECO:0000256" key="15">
    <source>
        <dbReference type="ARBA" id="ARBA00023157"/>
    </source>
</evidence>
<reference evidence="29 30" key="1">
    <citation type="journal article" date="2019" name="Sci. Data">
        <title>Hybrid genome assembly and annotation of Danionella translucida.</title>
        <authorList>
            <person name="Kadobianskyi M."/>
            <person name="Schulze L."/>
            <person name="Schuelke M."/>
            <person name="Judkewitz B."/>
        </authorList>
    </citation>
    <scope>NUCLEOTIDE SEQUENCE [LARGE SCALE GENOMIC DNA]</scope>
    <source>
        <strain evidence="29 30">Bolton</strain>
    </source>
</reference>
<dbReference type="PROSITE" id="PS50157">
    <property type="entry name" value="ZINC_FINGER_C2H2_2"/>
    <property type="match status" value="4"/>
</dbReference>
<feature type="disulfide bond" evidence="22">
    <location>
        <begin position="339"/>
        <end position="421"/>
    </location>
</feature>
<dbReference type="GO" id="GO:0004222">
    <property type="term" value="F:metalloendopeptidase activity"/>
    <property type="evidence" value="ECO:0007669"/>
    <property type="project" value="InterPro"/>
</dbReference>
<dbReference type="FunFam" id="2.20.100.10:FF:000005">
    <property type="entry name" value="ADAM metallopeptidase with thrombospondin type 1 motif 9"/>
    <property type="match status" value="1"/>
</dbReference>
<dbReference type="InterPro" id="IPR011333">
    <property type="entry name" value="SKP1/BTB/POZ_sf"/>
</dbReference>
<evidence type="ECO:0000313" key="29">
    <source>
        <dbReference type="EMBL" id="TRY99938.1"/>
    </source>
</evidence>
<comment type="subcellular location">
    <subcellularLocation>
        <location evidence="1">Nucleus</location>
    </subcellularLocation>
    <subcellularLocation>
        <location evidence="2">Secreted</location>
        <location evidence="2">Extracellular space</location>
        <location evidence="2">Extracellular matrix</location>
    </subcellularLocation>
</comment>
<dbReference type="SMART" id="SM00225">
    <property type="entry name" value="BTB"/>
    <property type="match status" value="1"/>
</dbReference>
<dbReference type="PROSITE" id="PS50097">
    <property type="entry name" value="BTB"/>
    <property type="match status" value="1"/>
</dbReference>
<evidence type="ECO:0000256" key="20">
    <source>
        <dbReference type="PIRSR" id="PIRSR613273-1"/>
    </source>
</evidence>
<dbReference type="InterPro" id="IPR045371">
    <property type="entry name" value="ADAMTS_CR_3"/>
</dbReference>
<dbReference type="InterPro" id="IPR013087">
    <property type="entry name" value="Znf_C2H2_type"/>
</dbReference>
<evidence type="ECO:0000259" key="28">
    <source>
        <dbReference type="PROSITE" id="PS50215"/>
    </source>
</evidence>
<evidence type="ECO:0000256" key="16">
    <source>
        <dbReference type="ARBA" id="ARBA00023163"/>
    </source>
</evidence>
<dbReference type="EMBL" id="SRMA01024906">
    <property type="protein sequence ID" value="TRY99938.1"/>
    <property type="molecule type" value="Genomic_DNA"/>
</dbReference>
<keyword evidence="10" id="KW-0378">Hydrolase</keyword>
<keyword evidence="5" id="KW-0645">Protease</keyword>
<feature type="compositionally biased region" description="Basic and acidic residues" evidence="25">
    <location>
        <begin position="1567"/>
        <end position="1577"/>
    </location>
</feature>
<feature type="region of interest" description="Disordered" evidence="25">
    <location>
        <begin position="1083"/>
        <end position="1173"/>
    </location>
</feature>
<evidence type="ECO:0000256" key="9">
    <source>
        <dbReference type="ARBA" id="ARBA00022771"/>
    </source>
</evidence>
<dbReference type="InterPro" id="IPR013273">
    <property type="entry name" value="ADAMTS/ADAMTS-like"/>
</dbReference>
<evidence type="ECO:0000256" key="6">
    <source>
        <dbReference type="ARBA" id="ARBA00022723"/>
    </source>
</evidence>
<feature type="binding site" evidence="21">
    <location>
        <position position="197"/>
    </location>
    <ligand>
        <name>Ca(2+)</name>
        <dbReference type="ChEBI" id="CHEBI:29108"/>
        <label>2</label>
    </ligand>
</feature>
<feature type="disulfide bond" evidence="22">
    <location>
        <begin position="549"/>
        <end position="561"/>
    </location>
</feature>
<dbReference type="PROSITE" id="PS50092">
    <property type="entry name" value="TSP1"/>
    <property type="match status" value="3"/>
</dbReference>
<evidence type="ECO:0000259" key="27">
    <source>
        <dbReference type="PROSITE" id="PS50157"/>
    </source>
</evidence>
<dbReference type="Gene3D" id="2.20.100.10">
    <property type="entry name" value="Thrombospondin type-1 (TSP1) repeat"/>
    <property type="match status" value="3"/>
</dbReference>
<dbReference type="InterPro" id="IPR024079">
    <property type="entry name" value="MetalloPept_cat_dom_sf"/>
</dbReference>
<feature type="binding site" evidence="21 24">
    <location>
        <position position="371"/>
    </location>
    <ligand>
        <name>Zn(2+)</name>
        <dbReference type="ChEBI" id="CHEBI:29105"/>
        <note>catalytic</note>
    </ligand>
</feature>
<dbReference type="FunFam" id="2.20.100.10:FF:000006">
    <property type="entry name" value="A disintegrin and metalloproteinase with thrombospondin motifs 1"/>
    <property type="match status" value="1"/>
</dbReference>
<feature type="disulfide bond" evidence="22">
    <location>
        <begin position="467"/>
        <end position="501"/>
    </location>
</feature>
<feature type="binding site" evidence="21 24">
    <location>
        <position position="361"/>
    </location>
    <ligand>
        <name>Zn(2+)</name>
        <dbReference type="ChEBI" id="CHEBI:29105"/>
        <note>catalytic</note>
    </ligand>
</feature>
<dbReference type="Gene3D" id="2.60.120.830">
    <property type="match status" value="1"/>
</dbReference>
<feature type="domain" description="BTB" evidence="26">
    <location>
        <begin position="971"/>
        <end position="1046"/>
    </location>
</feature>
<dbReference type="Pfam" id="PF01562">
    <property type="entry name" value="Pep_M12B_propep"/>
    <property type="match status" value="1"/>
</dbReference>
<evidence type="ECO:0000256" key="11">
    <source>
        <dbReference type="ARBA" id="ARBA00022833"/>
    </source>
</evidence>
<evidence type="ECO:0000256" key="5">
    <source>
        <dbReference type="ARBA" id="ARBA00022670"/>
    </source>
</evidence>
<evidence type="ECO:0000256" key="19">
    <source>
        <dbReference type="ARBA" id="ARBA00070979"/>
    </source>
</evidence>
<feature type="domain" description="C2H2-type" evidence="27">
    <location>
        <begin position="1386"/>
        <end position="1413"/>
    </location>
</feature>
<dbReference type="InterPro" id="IPR050439">
    <property type="entry name" value="ADAMTS_ADAMTS-like"/>
</dbReference>
<dbReference type="PRINTS" id="PR01861">
    <property type="entry name" value="ADAMTS8"/>
</dbReference>
<dbReference type="InterPro" id="IPR000884">
    <property type="entry name" value="TSP1_rpt"/>
</dbReference>
<keyword evidence="9 23" id="KW-0863">Zinc-finger</keyword>
<keyword evidence="3" id="KW-0964">Secreted</keyword>
<evidence type="ECO:0000256" key="23">
    <source>
        <dbReference type="PROSITE-ProRule" id="PRU00042"/>
    </source>
</evidence>
<dbReference type="GO" id="GO:0006508">
    <property type="term" value="P:proteolysis"/>
    <property type="evidence" value="ECO:0007669"/>
    <property type="project" value="UniProtKB-KW"/>
</dbReference>
<comment type="cofactor">
    <cofactor evidence="21">
        <name>Zn(2+)</name>
        <dbReference type="ChEBI" id="CHEBI:29105"/>
    </cofactor>
    <text evidence="21">Binds 1 zinc ion per subunit.</text>
</comment>
<dbReference type="FunFam" id="3.30.160.60:FF:000278">
    <property type="entry name" value="zinc finger and BTB domain-containing protein 44 isoform X1"/>
    <property type="match status" value="1"/>
</dbReference>
<feature type="compositionally biased region" description="Polar residues" evidence="25">
    <location>
        <begin position="1312"/>
        <end position="1322"/>
    </location>
</feature>
<keyword evidence="18" id="KW-0539">Nucleus</keyword>
<feature type="disulfide bond" evidence="22">
    <location>
        <begin position="322"/>
        <end position="327"/>
    </location>
</feature>
<dbReference type="PANTHER" id="PTHR13723:SF41">
    <property type="entry name" value="A DISINTEGRIN AND METALLOPROTEINASE WITH THROMBOSPONDIN MOTIFS 8"/>
    <property type="match status" value="1"/>
</dbReference>
<dbReference type="PROSITE" id="PS00028">
    <property type="entry name" value="ZINC_FINGER_C2H2_1"/>
    <property type="match status" value="4"/>
</dbReference>
<dbReference type="Pfam" id="PF19236">
    <property type="entry name" value="ADAMTS_CR_3"/>
    <property type="match status" value="1"/>
</dbReference>
<feature type="disulfide bond" evidence="22">
    <location>
        <begin position="538"/>
        <end position="576"/>
    </location>
</feature>
<dbReference type="SUPFAM" id="SSF54695">
    <property type="entry name" value="POZ domain"/>
    <property type="match status" value="1"/>
</dbReference>
<dbReference type="InterPro" id="IPR002870">
    <property type="entry name" value="Peptidase_M12B_N"/>
</dbReference>
<dbReference type="CDD" id="cd04273">
    <property type="entry name" value="ZnMc_ADAMTS_like"/>
    <property type="match status" value="1"/>
</dbReference>
<dbReference type="CDD" id="cd18228">
    <property type="entry name" value="BTB_POZ_ZBTB44"/>
    <property type="match status" value="1"/>
</dbReference>
<dbReference type="InterPro" id="IPR001590">
    <property type="entry name" value="Peptidase_M12B"/>
</dbReference>